<protein>
    <submittedName>
        <fullName evidence="1">Arginine deiminase-related protein</fullName>
    </submittedName>
</protein>
<keyword evidence="2" id="KW-1185">Reference proteome</keyword>
<comment type="caution">
    <text evidence="1">The sequence shown here is derived from an EMBL/GenBank/DDBJ whole genome shotgun (WGS) entry which is preliminary data.</text>
</comment>
<dbReference type="SUPFAM" id="SSF55909">
    <property type="entry name" value="Pentein"/>
    <property type="match status" value="1"/>
</dbReference>
<sequence>MSTVITSVNQLNFKLSELESMPAPEKVLLVKPTYFSVEYVINPHMEGNIGDVDKLAAQNEWEHLRAAYEELGLYVHVIEGQRGYPDMVFCANQSLPNITKDGKKEVIMSVMNSDQRKGEVPTIQKVYEDSSYEIVHLDGNRFSSFEGMGDAIWHFKKRLLWGGYGYRSSKEVYDVISETFNTPVIALELIDERFYHLDTCLCILDSDTALIYPKAFTDEGLELIHTLFTNVIEASKYEAEKLFACNATCPDGKNVFIQQGCVDVNHKLKESGFKVHEFSTYQFLKSGGSVFCMKMLLW</sequence>
<gene>
    <name evidence="1" type="ORF">NM125_07955</name>
</gene>
<name>A0A9X2L3C0_9BACT</name>
<evidence type="ECO:0000313" key="1">
    <source>
        <dbReference type="EMBL" id="MCP9291512.1"/>
    </source>
</evidence>
<dbReference type="Proteomes" id="UP001139125">
    <property type="component" value="Unassembled WGS sequence"/>
</dbReference>
<reference evidence="1" key="1">
    <citation type="submission" date="2022-06" db="EMBL/GenBank/DDBJ databases">
        <title>Gracilimonas sp. CAU 1638 isolated from sea sediment.</title>
        <authorList>
            <person name="Kim W."/>
        </authorList>
    </citation>
    <scope>NUCLEOTIDE SEQUENCE</scope>
    <source>
        <strain evidence="1">CAU 1638</strain>
    </source>
</reference>
<dbReference type="AlphaFoldDB" id="A0A9X2L3C0"/>
<proteinExistence type="predicted"/>
<dbReference type="Gene3D" id="3.75.10.10">
    <property type="entry name" value="L-arginine/glycine Amidinotransferase, Chain A"/>
    <property type="match status" value="1"/>
</dbReference>
<dbReference type="Pfam" id="PF19420">
    <property type="entry name" value="DDAH_eukar"/>
    <property type="match status" value="1"/>
</dbReference>
<dbReference type="RefSeq" id="WP_255134378.1">
    <property type="nucleotide sequence ID" value="NZ_JANDBC010000001.1"/>
</dbReference>
<dbReference type="EMBL" id="JANDBC010000001">
    <property type="protein sequence ID" value="MCP9291512.1"/>
    <property type="molecule type" value="Genomic_DNA"/>
</dbReference>
<evidence type="ECO:0000313" key="2">
    <source>
        <dbReference type="Proteomes" id="UP001139125"/>
    </source>
</evidence>
<accession>A0A9X2L3C0</accession>
<organism evidence="1 2">
    <name type="scientific">Gracilimonas sediminicola</name>
    <dbReference type="NCBI Taxonomy" id="2952158"/>
    <lineage>
        <taxon>Bacteria</taxon>
        <taxon>Pseudomonadati</taxon>
        <taxon>Balneolota</taxon>
        <taxon>Balneolia</taxon>
        <taxon>Balneolales</taxon>
        <taxon>Balneolaceae</taxon>
        <taxon>Gracilimonas</taxon>
    </lineage>
</organism>